<feature type="non-terminal residue" evidence="2">
    <location>
        <position position="1"/>
    </location>
</feature>
<dbReference type="EMBL" id="CAJOBH010232012">
    <property type="protein sequence ID" value="CAF5075234.1"/>
    <property type="molecule type" value="Genomic_DNA"/>
</dbReference>
<dbReference type="Proteomes" id="UP000681967">
    <property type="component" value="Unassembled WGS sequence"/>
</dbReference>
<accession>A0A8S3HEC9</accession>
<gene>
    <name evidence="1" type="ORF">BYL167_LOCUS61159</name>
    <name evidence="2" type="ORF">GIL414_LOCUS69407</name>
</gene>
<evidence type="ECO:0000313" key="2">
    <source>
        <dbReference type="EMBL" id="CAF5181291.1"/>
    </source>
</evidence>
<dbReference type="EMBL" id="CAJOBJ010330039">
    <property type="protein sequence ID" value="CAF5181291.1"/>
    <property type="molecule type" value="Genomic_DNA"/>
</dbReference>
<sequence length="145" mass="17230">VINDREEEDGVFNRQKVRVGKFCGSWRRRLFKMMLGIQFDNPNNINVNDPVSDEFYDYFREVAKKNTLIYEEVFATLPSDRVRRFDQVAPYADAQKLKETDPLLAQEKLKHIQGVLVEYPLYFLDDENYLPSLNTREVRLDFLET</sequence>
<dbReference type="Proteomes" id="UP000681720">
    <property type="component" value="Unassembled WGS sequence"/>
</dbReference>
<organism evidence="2 3">
    <name type="scientific">Rotaria magnacalcarata</name>
    <dbReference type="NCBI Taxonomy" id="392030"/>
    <lineage>
        <taxon>Eukaryota</taxon>
        <taxon>Metazoa</taxon>
        <taxon>Spiralia</taxon>
        <taxon>Gnathifera</taxon>
        <taxon>Rotifera</taxon>
        <taxon>Eurotatoria</taxon>
        <taxon>Bdelloidea</taxon>
        <taxon>Philodinida</taxon>
        <taxon>Philodinidae</taxon>
        <taxon>Rotaria</taxon>
    </lineage>
</organism>
<proteinExistence type="predicted"/>
<name>A0A8S3HEC9_9BILA</name>
<evidence type="ECO:0000313" key="3">
    <source>
        <dbReference type="Proteomes" id="UP000681720"/>
    </source>
</evidence>
<protein>
    <submittedName>
        <fullName evidence="2">Uncharacterized protein</fullName>
    </submittedName>
</protein>
<dbReference type="AlphaFoldDB" id="A0A8S3HEC9"/>
<reference evidence="2" key="1">
    <citation type="submission" date="2021-02" db="EMBL/GenBank/DDBJ databases">
        <authorList>
            <person name="Nowell W R."/>
        </authorList>
    </citation>
    <scope>NUCLEOTIDE SEQUENCE</scope>
</reference>
<comment type="caution">
    <text evidence="2">The sequence shown here is derived from an EMBL/GenBank/DDBJ whole genome shotgun (WGS) entry which is preliminary data.</text>
</comment>
<evidence type="ECO:0000313" key="1">
    <source>
        <dbReference type="EMBL" id="CAF5075234.1"/>
    </source>
</evidence>